<dbReference type="FunFam" id="3.40.50.720:FF:000084">
    <property type="entry name" value="Short-chain dehydrogenase reductase"/>
    <property type="match status" value="1"/>
</dbReference>
<organism evidence="2 3">
    <name type="scientific">Candidatus Desulfacyla euxinica</name>
    <dbReference type="NCBI Taxonomy" id="2841693"/>
    <lineage>
        <taxon>Bacteria</taxon>
        <taxon>Deltaproteobacteria</taxon>
        <taxon>Candidatus Desulfacyla</taxon>
    </lineage>
</organism>
<dbReference type="InterPro" id="IPR020904">
    <property type="entry name" value="Sc_DH/Rdtase_CS"/>
</dbReference>
<protein>
    <submittedName>
        <fullName evidence="2">SDR family oxidoreductase</fullName>
    </submittedName>
</protein>
<comment type="caution">
    <text evidence="2">The sequence shown here is derived from an EMBL/GenBank/DDBJ whole genome shotgun (WGS) entry which is preliminary data.</text>
</comment>
<comment type="similarity">
    <text evidence="1">Belongs to the short-chain dehydrogenases/reductases (SDR) family.</text>
</comment>
<dbReference type="InterPro" id="IPR002347">
    <property type="entry name" value="SDR_fam"/>
</dbReference>
<dbReference type="SUPFAM" id="SSF51735">
    <property type="entry name" value="NAD(P)-binding Rossmann-fold domains"/>
    <property type="match status" value="1"/>
</dbReference>
<reference evidence="2 3" key="1">
    <citation type="submission" date="2020-08" db="EMBL/GenBank/DDBJ databases">
        <title>Bridging the membrane lipid divide: bacteria of the FCB group superphylum have the potential to synthesize archaeal ether lipids.</title>
        <authorList>
            <person name="Villanueva L."/>
            <person name="Von Meijenfeldt F.A.B."/>
            <person name="Westbye A.B."/>
            <person name="Yadav S."/>
            <person name="Hopmans E.C."/>
            <person name="Dutilh B.E."/>
            <person name="Sinninghe Damste J.S."/>
        </authorList>
    </citation>
    <scope>NUCLEOTIDE SEQUENCE [LARGE SCALE GENOMIC DNA]</scope>
    <source>
        <strain evidence="2">NIOZ-UU27</strain>
    </source>
</reference>
<dbReference type="PROSITE" id="PS00061">
    <property type="entry name" value="ADH_SHORT"/>
    <property type="match status" value="1"/>
</dbReference>
<dbReference type="GO" id="GO:0016616">
    <property type="term" value="F:oxidoreductase activity, acting on the CH-OH group of donors, NAD or NADP as acceptor"/>
    <property type="evidence" value="ECO:0007669"/>
    <property type="project" value="TreeGrafter"/>
</dbReference>
<dbReference type="PRINTS" id="PR00081">
    <property type="entry name" value="GDHRDH"/>
</dbReference>
<dbReference type="InterPro" id="IPR036291">
    <property type="entry name" value="NAD(P)-bd_dom_sf"/>
</dbReference>
<evidence type="ECO:0000313" key="3">
    <source>
        <dbReference type="Proteomes" id="UP000650524"/>
    </source>
</evidence>
<dbReference type="Proteomes" id="UP000650524">
    <property type="component" value="Unassembled WGS sequence"/>
</dbReference>
<dbReference type="Pfam" id="PF13561">
    <property type="entry name" value="adh_short_C2"/>
    <property type="match status" value="1"/>
</dbReference>
<accession>A0A8J6MZT8</accession>
<dbReference type="EMBL" id="JACNJD010000209">
    <property type="protein sequence ID" value="MBC8177445.1"/>
    <property type="molecule type" value="Genomic_DNA"/>
</dbReference>
<dbReference type="PRINTS" id="PR00080">
    <property type="entry name" value="SDRFAMILY"/>
</dbReference>
<proteinExistence type="inferred from homology"/>
<dbReference type="Gene3D" id="3.40.50.720">
    <property type="entry name" value="NAD(P)-binding Rossmann-like Domain"/>
    <property type="match status" value="1"/>
</dbReference>
<sequence>MGKPKTLEKNMFDLTGKKAVVTGAGRGIGKAVALGLANAGADIGLVSRSEPELNAVAELVKACGRQAVVAASDLTETSDIAPVVNRLARDLGGIDILVNNAGVNIPQDAVDVTEAAWDSVMAINLKAAFFMAQAVGKIMIDQGRGGRIINMTSQTGSVALIKRAAYCASKAGLNLVTKVLAMEWGPHEILVNAVAPTFVETEMTKDMLADPQFREYALAKNILKRFGTTDDVAGAVIYLSSPAANLVTGHVLMVDAGWTAH</sequence>
<dbReference type="PANTHER" id="PTHR42760">
    <property type="entry name" value="SHORT-CHAIN DEHYDROGENASES/REDUCTASES FAMILY MEMBER"/>
    <property type="match status" value="1"/>
</dbReference>
<gene>
    <name evidence="2" type="ORF">H8E19_08575</name>
</gene>
<dbReference type="AlphaFoldDB" id="A0A8J6MZT8"/>
<evidence type="ECO:0000256" key="1">
    <source>
        <dbReference type="ARBA" id="ARBA00006484"/>
    </source>
</evidence>
<evidence type="ECO:0000313" key="2">
    <source>
        <dbReference type="EMBL" id="MBC8177445.1"/>
    </source>
</evidence>
<name>A0A8J6MZT8_9DELT</name>